<keyword evidence="2" id="KW-1185">Reference proteome</keyword>
<dbReference type="EMBL" id="JAYMYQ010000005">
    <property type="protein sequence ID" value="KAK7328180.1"/>
    <property type="molecule type" value="Genomic_DNA"/>
</dbReference>
<dbReference type="AlphaFoldDB" id="A0AAN9L2A8"/>
<proteinExistence type="predicted"/>
<dbReference type="Proteomes" id="UP001367508">
    <property type="component" value="Unassembled WGS sequence"/>
</dbReference>
<reference evidence="1 2" key="1">
    <citation type="submission" date="2024-01" db="EMBL/GenBank/DDBJ databases">
        <title>The genomes of 5 underutilized Papilionoideae crops provide insights into root nodulation and disease resistanc.</title>
        <authorList>
            <person name="Jiang F."/>
        </authorList>
    </citation>
    <scope>NUCLEOTIDE SEQUENCE [LARGE SCALE GENOMIC DNA]</scope>
    <source>
        <strain evidence="1">LVBAO_FW01</strain>
        <tissue evidence="1">Leaves</tissue>
    </source>
</reference>
<sequence length="80" mass="9091">MQFYNHFKIIIFRWIWESMLLEWVASLLSLMVDIALHLLSSEICLDGHGMGFSISLGTFDLPIMDAFVAPNTDSSLIVVE</sequence>
<evidence type="ECO:0000313" key="1">
    <source>
        <dbReference type="EMBL" id="KAK7328180.1"/>
    </source>
</evidence>
<comment type="caution">
    <text evidence="1">The sequence shown here is derived from an EMBL/GenBank/DDBJ whole genome shotgun (WGS) entry which is preliminary data.</text>
</comment>
<accession>A0AAN9L2A8</accession>
<evidence type="ECO:0000313" key="2">
    <source>
        <dbReference type="Proteomes" id="UP001367508"/>
    </source>
</evidence>
<name>A0AAN9L2A8_CANGL</name>
<gene>
    <name evidence="1" type="ORF">VNO77_22279</name>
</gene>
<protein>
    <submittedName>
        <fullName evidence="1">Uncharacterized protein</fullName>
    </submittedName>
</protein>
<organism evidence="1 2">
    <name type="scientific">Canavalia gladiata</name>
    <name type="common">Sword bean</name>
    <name type="synonym">Dolichos gladiatus</name>
    <dbReference type="NCBI Taxonomy" id="3824"/>
    <lineage>
        <taxon>Eukaryota</taxon>
        <taxon>Viridiplantae</taxon>
        <taxon>Streptophyta</taxon>
        <taxon>Embryophyta</taxon>
        <taxon>Tracheophyta</taxon>
        <taxon>Spermatophyta</taxon>
        <taxon>Magnoliopsida</taxon>
        <taxon>eudicotyledons</taxon>
        <taxon>Gunneridae</taxon>
        <taxon>Pentapetalae</taxon>
        <taxon>rosids</taxon>
        <taxon>fabids</taxon>
        <taxon>Fabales</taxon>
        <taxon>Fabaceae</taxon>
        <taxon>Papilionoideae</taxon>
        <taxon>50 kb inversion clade</taxon>
        <taxon>NPAAA clade</taxon>
        <taxon>indigoferoid/millettioid clade</taxon>
        <taxon>Phaseoleae</taxon>
        <taxon>Canavalia</taxon>
    </lineage>
</organism>